<proteinExistence type="predicted"/>
<accession>A3ISA4</accession>
<organism evidence="1 2">
    <name type="scientific">Crocosphaera chwakensis CCY0110</name>
    <dbReference type="NCBI Taxonomy" id="391612"/>
    <lineage>
        <taxon>Bacteria</taxon>
        <taxon>Bacillati</taxon>
        <taxon>Cyanobacteriota</taxon>
        <taxon>Cyanophyceae</taxon>
        <taxon>Oscillatoriophycideae</taxon>
        <taxon>Chroococcales</taxon>
        <taxon>Aphanothecaceae</taxon>
        <taxon>Crocosphaera</taxon>
        <taxon>Crocosphaera chwakensis</taxon>
    </lineage>
</organism>
<dbReference type="Proteomes" id="UP000003781">
    <property type="component" value="Unassembled WGS sequence"/>
</dbReference>
<keyword evidence="2" id="KW-1185">Reference proteome</keyword>
<sequence length="22" mass="2612">MRQIFLDTFYLQALADTQDNAH</sequence>
<protein>
    <submittedName>
        <fullName evidence="1">Uncharacterized protein</fullName>
    </submittedName>
</protein>
<evidence type="ECO:0000313" key="2">
    <source>
        <dbReference type="Proteomes" id="UP000003781"/>
    </source>
</evidence>
<name>A3ISA4_9CHRO</name>
<comment type="caution">
    <text evidence="1">The sequence shown here is derived from an EMBL/GenBank/DDBJ whole genome shotgun (WGS) entry which is preliminary data.</text>
</comment>
<dbReference type="AlphaFoldDB" id="A3ISA4"/>
<gene>
    <name evidence="1" type="ORF">CY0110_08096</name>
</gene>
<reference evidence="1 2" key="1">
    <citation type="submission" date="2007-03" db="EMBL/GenBank/DDBJ databases">
        <authorList>
            <person name="Stal L."/>
            <person name="Ferriera S."/>
            <person name="Johnson J."/>
            <person name="Kravitz S."/>
            <person name="Beeson K."/>
            <person name="Sutton G."/>
            <person name="Rogers Y.-H."/>
            <person name="Friedman R."/>
            <person name="Frazier M."/>
            <person name="Venter J.C."/>
        </authorList>
    </citation>
    <scope>NUCLEOTIDE SEQUENCE [LARGE SCALE GENOMIC DNA]</scope>
    <source>
        <strain evidence="1 2">CCY0110</strain>
    </source>
</reference>
<evidence type="ECO:0000313" key="1">
    <source>
        <dbReference type="EMBL" id="EAZ90620.1"/>
    </source>
</evidence>
<dbReference type="EMBL" id="AAXW01000022">
    <property type="protein sequence ID" value="EAZ90620.1"/>
    <property type="molecule type" value="Genomic_DNA"/>
</dbReference>